<evidence type="ECO:0000313" key="2">
    <source>
        <dbReference type="Proteomes" id="UP001331691"/>
    </source>
</evidence>
<sequence>MAPTLIASSLFDKNIGKFAHEGETCLLRFGYLFTDDALYKLSQLELVDPEDEIHTYITIECVGAADDDKARITKTIAKMVDEDASDEEIIKHLLGSGYVDESKNVDAGRIALRSYFFTDDAGQEVEAPQVAGVKVERAFQQQGLSSRAYMFILNWFDHLVCDEEQTVPGAKIWAGRLYDQCDVRIYNGKGQVFEDRLSELGVGAKGFLPWNKGMLVDLSGWTPNEIQQKVQKFIVLIISRDTSPPIGFCPPQS</sequence>
<reference evidence="1 2" key="1">
    <citation type="submission" date="2023-10" db="EMBL/GenBank/DDBJ databases">
        <title>Wastewater isolates of ESBL- and carbapenemase-producing Gram-negative bacteria from New Zealand.</title>
        <authorList>
            <person name="Straub C."/>
            <person name="Weaver L."/>
            <person name="Cornelius A."/>
            <person name="Mcgill E."/>
            <person name="Dyet K."/>
            <person name="White L."/>
            <person name="Pattis I."/>
        </authorList>
    </citation>
    <scope>NUCLEOTIDE SEQUENCE [LARGE SCALE GENOMIC DNA]</scope>
    <source>
        <strain evidence="1 2">ESBL09</strain>
    </source>
</reference>
<organism evidence="1 2">
    <name type="scientific">Kluyvera ascorbata</name>
    <dbReference type="NCBI Taxonomy" id="51288"/>
    <lineage>
        <taxon>Bacteria</taxon>
        <taxon>Pseudomonadati</taxon>
        <taxon>Pseudomonadota</taxon>
        <taxon>Gammaproteobacteria</taxon>
        <taxon>Enterobacterales</taxon>
        <taxon>Enterobacteriaceae</taxon>
        <taxon>Kluyvera</taxon>
    </lineage>
</organism>
<dbReference type="Proteomes" id="UP001331691">
    <property type="component" value="Unassembled WGS sequence"/>
</dbReference>
<name>A0AB35XE45_9ENTR</name>
<comment type="caution">
    <text evidence="1">The sequence shown here is derived from an EMBL/GenBank/DDBJ whole genome shotgun (WGS) entry which is preliminary data.</text>
</comment>
<gene>
    <name evidence="1" type="ORF">V4836_25885</name>
</gene>
<keyword evidence="2" id="KW-1185">Reference proteome</keyword>
<dbReference type="RefSeq" id="WP_063160614.1">
    <property type="nucleotide sequence ID" value="NZ_JAZKKV010000004.1"/>
</dbReference>
<dbReference type="AlphaFoldDB" id="A0AB35XE45"/>
<accession>A0AB35XE45</accession>
<proteinExistence type="predicted"/>
<dbReference type="EMBL" id="JAZKKV010000004">
    <property type="protein sequence ID" value="MEE9657488.1"/>
    <property type="molecule type" value="Genomic_DNA"/>
</dbReference>
<protein>
    <submittedName>
        <fullName evidence="1">Uncharacterized protein</fullName>
    </submittedName>
</protein>
<evidence type="ECO:0000313" key="1">
    <source>
        <dbReference type="EMBL" id="MEE9657488.1"/>
    </source>
</evidence>